<sequence length="42" mass="4668">MTQYLDGTIATLARDVLTIPATSAGVERLFNTARDICHYRRG</sequence>
<dbReference type="OrthoDB" id="2349068at2759"/>
<accession>A0A9W4K2J0</accession>
<dbReference type="EMBL" id="CAJVPD010000291">
    <property type="protein sequence ID" value="CAG8425270.1"/>
    <property type="molecule type" value="Genomic_DNA"/>
</dbReference>
<organism evidence="2 3">
    <name type="scientific">Penicillium salamii</name>
    <dbReference type="NCBI Taxonomy" id="1612424"/>
    <lineage>
        <taxon>Eukaryota</taxon>
        <taxon>Fungi</taxon>
        <taxon>Dikarya</taxon>
        <taxon>Ascomycota</taxon>
        <taxon>Pezizomycotina</taxon>
        <taxon>Eurotiomycetes</taxon>
        <taxon>Eurotiomycetidae</taxon>
        <taxon>Eurotiales</taxon>
        <taxon>Aspergillaceae</taxon>
        <taxon>Penicillium</taxon>
    </lineage>
</organism>
<dbReference type="Pfam" id="PF05699">
    <property type="entry name" value="Dimer_Tnp_hAT"/>
    <property type="match status" value="1"/>
</dbReference>
<dbReference type="InterPro" id="IPR012337">
    <property type="entry name" value="RNaseH-like_sf"/>
</dbReference>
<dbReference type="Proteomes" id="UP001152592">
    <property type="component" value="Unassembled WGS sequence"/>
</dbReference>
<evidence type="ECO:0000313" key="2">
    <source>
        <dbReference type="EMBL" id="CAG8425270.1"/>
    </source>
</evidence>
<gene>
    <name evidence="2" type="ORF">PSALAMII_LOCUS10178</name>
</gene>
<evidence type="ECO:0000259" key="1">
    <source>
        <dbReference type="Pfam" id="PF05699"/>
    </source>
</evidence>
<protein>
    <recommendedName>
        <fullName evidence="1">HAT C-terminal dimerisation domain-containing protein</fullName>
    </recommendedName>
</protein>
<reference evidence="2" key="1">
    <citation type="submission" date="2021-07" db="EMBL/GenBank/DDBJ databases">
        <authorList>
            <person name="Branca A.L. A."/>
        </authorList>
    </citation>
    <scope>NUCLEOTIDE SEQUENCE</scope>
</reference>
<proteinExistence type="predicted"/>
<evidence type="ECO:0000313" key="3">
    <source>
        <dbReference type="Proteomes" id="UP001152592"/>
    </source>
</evidence>
<dbReference type="AlphaFoldDB" id="A0A9W4K2J0"/>
<dbReference type="GO" id="GO:0046983">
    <property type="term" value="F:protein dimerization activity"/>
    <property type="evidence" value="ECO:0007669"/>
    <property type="project" value="InterPro"/>
</dbReference>
<feature type="domain" description="HAT C-terminal dimerisation" evidence="1">
    <location>
        <begin position="10"/>
        <end position="36"/>
    </location>
</feature>
<dbReference type="SUPFAM" id="SSF53098">
    <property type="entry name" value="Ribonuclease H-like"/>
    <property type="match status" value="1"/>
</dbReference>
<dbReference type="InterPro" id="IPR008906">
    <property type="entry name" value="HATC_C_dom"/>
</dbReference>
<name>A0A9W4K2J0_9EURO</name>
<comment type="caution">
    <text evidence="2">The sequence shown here is derived from an EMBL/GenBank/DDBJ whole genome shotgun (WGS) entry which is preliminary data.</text>
</comment>